<evidence type="ECO:0000256" key="1">
    <source>
        <dbReference type="SAM" id="SignalP"/>
    </source>
</evidence>
<organism evidence="2">
    <name type="scientific">Solibacter usitatus (strain Ellin6076)</name>
    <dbReference type="NCBI Taxonomy" id="234267"/>
    <lineage>
        <taxon>Bacteria</taxon>
        <taxon>Pseudomonadati</taxon>
        <taxon>Acidobacteriota</taxon>
        <taxon>Terriglobia</taxon>
        <taxon>Bryobacterales</taxon>
        <taxon>Solibacteraceae</taxon>
        <taxon>Candidatus Solibacter</taxon>
    </lineage>
</organism>
<feature type="signal peptide" evidence="1">
    <location>
        <begin position="1"/>
        <end position="17"/>
    </location>
</feature>
<accession>Q01YD8</accession>
<gene>
    <name evidence="2" type="ordered locus">Acid_4365</name>
</gene>
<dbReference type="AlphaFoldDB" id="Q01YD8"/>
<proteinExistence type="predicted"/>
<dbReference type="KEGG" id="sus:Acid_4365"/>
<dbReference type="Gene3D" id="3.40.50.410">
    <property type="entry name" value="von Willebrand factor, type A domain"/>
    <property type="match status" value="1"/>
</dbReference>
<protein>
    <recommendedName>
        <fullName evidence="3">VWFA domain-containing protein</fullName>
    </recommendedName>
</protein>
<evidence type="ECO:0008006" key="3">
    <source>
        <dbReference type="Google" id="ProtNLM"/>
    </source>
</evidence>
<evidence type="ECO:0000313" key="2">
    <source>
        <dbReference type="EMBL" id="ABJ85327.1"/>
    </source>
</evidence>
<feature type="chain" id="PRO_5004162698" description="VWFA domain-containing protein" evidence="1">
    <location>
        <begin position="18"/>
        <end position="323"/>
    </location>
</feature>
<dbReference type="EMBL" id="CP000473">
    <property type="protein sequence ID" value="ABJ85327.1"/>
    <property type="molecule type" value="Genomic_DNA"/>
</dbReference>
<dbReference type="STRING" id="234267.Acid_4365"/>
<dbReference type="InParanoid" id="Q01YD8"/>
<dbReference type="InterPro" id="IPR036465">
    <property type="entry name" value="vWFA_dom_sf"/>
</dbReference>
<dbReference type="eggNOG" id="COG2304">
    <property type="taxonomic scope" value="Bacteria"/>
</dbReference>
<dbReference type="SUPFAM" id="SSF53300">
    <property type="entry name" value="vWA-like"/>
    <property type="match status" value="1"/>
</dbReference>
<keyword evidence="1" id="KW-0732">Signal</keyword>
<dbReference type="NCBIfam" id="TIGR03436">
    <property type="entry name" value="acidobact_VWFA"/>
    <property type="match status" value="1"/>
</dbReference>
<sequence precursor="true">MKYLCALILLPFAPAFAQFKSTATLVIAPTIVTDSKGQYVDGLQPSDLVLYDNGVAQPIQVDEAYSPISLVVAIQTSSSAAAVLDKLGASGILFSDLLAGARGETAIVTFSDEVRVARDFTANSDQLKATLGSLHIQGDKAVTLEAVAESLRMLGARKRDRRRILLVVAEKRDRSSKTKLSEVLRVAERQNVLVYWLDFSTFVEPFTAGPKTLKSKDPERNGEALPPDMAPGNLLNIFTELHQRGKPDAAQQLTKATGGRAASFVTKDALEQAIQAIADEVHRQYIVSFPQHAKRPGEFHTIRVAVKDRPDLTARTRAGYWSL</sequence>
<dbReference type="HOGENOM" id="CLU_066233_0_0_0"/>
<dbReference type="OrthoDB" id="106674at2"/>
<dbReference type="InterPro" id="IPR017802">
    <property type="entry name" value="VWFA-rel_acidobac-type"/>
</dbReference>
<reference evidence="2" key="1">
    <citation type="submission" date="2006-10" db="EMBL/GenBank/DDBJ databases">
        <title>Complete sequence of Solibacter usitatus Ellin6076.</title>
        <authorList>
            <consortium name="US DOE Joint Genome Institute"/>
            <person name="Copeland A."/>
            <person name="Lucas S."/>
            <person name="Lapidus A."/>
            <person name="Barry K."/>
            <person name="Detter J.C."/>
            <person name="Glavina del Rio T."/>
            <person name="Hammon N."/>
            <person name="Israni S."/>
            <person name="Dalin E."/>
            <person name="Tice H."/>
            <person name="Pitluck S."/>
            <person name="Thompson L.S."/>
            <person name="Brettin T."/>
            <person name="Bruce D."/>
            <person name="Han C."/>
            <person name="Tapia R."/>
            <person name="Gilna P."/>
            <person name="Schmutz J."/>
            <person name="Larimer F."/>
            <person name="Land M."/>
            <person name="Hauser L."/>
            <person name="Kyrpides N."/>
            <person name="Mikhailova N."/>
            <person name="Janssen P.H."/>
            <person name="Kuske C.R."/>
            <person name="Richardson P."/>
        </authorList>
    </citation>
    <scope>NUCLEOTIDE SEQUENCE</scope>
    <source>
        <strain evidence="2">Ellin6076</strain>
    </source>
</reference>
<name>Q01YD8_SOLUE</name>